<dbReference type="EMBL" id="JBHTLP010000011">
    <property type="protein sequence ID" value="MFD1142946.1"/>
    <property type="molecule type" value="Genomic_DNA"/>
</dbReference>
<keyword evidence="3" id="KW-0998">Cell outer membrane</keyword>
<organism evidence="7 8">
    <name type="scientific">Larkinella insperata</name>
    <dbReference type="NCBI Taxonomy" id="332158"/>
    <lineage>
        <taxon>Bacteria</taxon>
        <taxon>Pseudomonadati</taxon>
        <taxon>Bacteroidota</taxon>
        <taxon>Cytophagia</taxon>
        <taxon>Cytophagales</taxon>
        <taxon>Spirosomataceae</taxon>
        <taxon>Larkinella</taxon>
    </lineage>
</organism>
<evidence type="ECO:0000313" key="8">
    <source>
        <dbReference type="Proteomes" id="UP001597116"/>
    </source>
</evidence>
<accession>A0ABW3QBD8</accession>
<reference evidence="8" key="1">
    <citation type="journal article" date="2019" name="Int. J. Syst. Evol. Microbiol.">
        <title>The Global Catalogue of Microorganisms (GCM) 10K type strain sequencing project: providing services to taxonomists for standard genome sequencing and annotation.</title>
        <authorList>
            <consortium name="The Broad Institute Genomics Platform"/>
            <consortium name="The Broad Institute Genome Sequencing Center for Infectious Disease"/>
            <person name="Wu L."/>
            <person name="Ma J."/>
        </authorList>
    </citation>
    <scope>NUCLEOTIDE SEQUENCE [LARGE SCALE GENOMIC DNA]</scope>
    <source>
        <strain evidence="8">CCUG 55608</strain>
    </source>
</reference>
<evidence type="ECO:0000256" key="2">
    <source>
        <dbReference type="ARBA" id="ARBA00023136"/>
    </source>
</evidence>
<feature type="domain" description="Outer membrane protein beta-barrel" evidence="6">
    <location>
        <begin position="468"/>
        <end position="821"/>
    </location>
</feature>
<keyword evidence="8" id="KW-1185">Reference proteome</keyword>
<dbReference type="InterPro" id="IPR041700">
    <property type="entry name" value="OMP_b-brl_3"/>
</dbReference>
<comment type="caution">
    <text evidence="7">The sequence shown here is derived from an EMBL/GenBank/DDBJ whole genome shotgun (WGS) entry which is preliminary data.</text>
</comment>
<evidence type="ECO:0000259" key="6">
    <source>
        <dbReference type="Pfam" id="PF14905"/>
    </source>
</evidence>
<dbReference type="Gene3D" id="2.40.170.20">
    <property type="entry name" value="TonB-dependent receptor, beta-barrel domain"/>
    <property type="match status" value="1"/>
</dbReference>
<proteinExistence type="predicted"/>
<dbReference type="Proteomes" id="UP001597116">
    <property type="component" value="Unassembled WGS sequence"/>
</dbReference>
<dbReference type="InterPro" id="IPR036942">
    <property type="entry name" value="Beta-barrel_TonB_sf"/>
</dbReference>
<evidence type="ECO:0000256" key="1">
    <source>
        <dbReference type="ARBA" id="ARBA00004442"/>
    </source>
</evidence>
<evidence type="ECO:0000256" key="5">
    <source>
        <dbReference type="SAM" id="SignalP"/>
    </source>
</evidence>
<dbReference type="RefSeq" id="WP_265990754.1">
    <property type="nucleotide sequence ID" value="NZ_CP110973.1"/>
</dbReference>
<feature type="region of interest" description="Disordered" evidence="4">
    <location>
        <begin position="930"/>
        <end position="954"/>
    </location>
</feature>
<protein>
    <submittedName>
        <fullName evidence="7">Outer membrane beta-barrel protein</fullName>
    </submittedName>
</protein>
<dbReference type="Pfam" id="PF14905">
    <property type="entry name" value="OMP_b-brl_3"/>
    <property type="match status" value="1"/>
</dbReference>
<dbReference type="Gene3D" id="2.60.40.1120">
    <property type="entry name" value="Carboxypeptidase-like, regulatory domain"/>
    <property type="match status" value="1"/>
</dbReference>
<dbReference type="SUPFAM" id="SSF56935">
    <property type="entry name" value="Porins"/>
    <property type="match status" value="1"/>
</dbReference>
<comment type="subcellular location">
    <subcellularLocation>
        <location evidence="1">Cell outer membrane</location>
    </subcellularLocation>
</comment>
<dbReference type="Pfam" id="PF13715">
    <property type="entry name" value="CarbopepD_reg_2"/>
    <property type="match status" value="1"/>
</dbReference>
<name>A0ABW3QBD8_9BACT</name>
<keyword evidence="5" id="KW-0732">Signal</keyword>
<sequence>MRQLFLFSLLLISGTTAVAQSQVRGLVVDSTTRKPLMEATVSLLSARDSSVVTFMITNGEGAFAFNKVTAGNYRILITYVGYRNKSKRISVSPDKPTLDAGTFELMTQAVDLHEVVVKQEAPPITIKQDTVEFNANSFKTQPNAMVESMLKKLPGVEVDRDGTIKAQGQEVKKVLVDGKPFFGDDPKMATRNLPADIIDKVQLVDQQSDQAQFTGIDDGNRNKAINLVTKKEKRKGYFGQQTIGAGPNETDDMRYAARLNLNRFNGEQQISIIGQANNVNSQGFTGQSIFGGGAGLGANFGGGGIIVADGRGGRSGGGFGGSSNAITRTLAGGLNYRNAWGKKADLSASYFLNDLHTITDQQSRRQYALPDTSYQVNQNSTSRNQTSSHRFNVRFTYQLDSLTTLRIEPGFTVQNSLFQSLNQSQTLTSDAVGTGGPVDSTNLINTSLTRYNSTGNGISGNNNALLMRKFKRKGRTLSLNWNTAVNNQRTDGINQSTNEFFGQTGGRNQNINQRNEQTSKSVTNTVNLAYTEPLSLSKSLEFHYNYSLNRNTSDRTVNNYDESTGTYSAFNPALSNNFVNTYQTNRVGSTLQTKRLKYTYALGFDVQQASLRSDNRTTDTELRKNFTNVLPNAVFTYTFSKSRTLRLNYRSQTHAPSVSQLQPVPDNTNPLNIRLGNPNLKQEFTHTVSLNYNNFQQTTFRSVFAMLNASQTSNKIVNATSFNKQGAQTTQPVNTNGYYNMNGFLTIGRRIQPLKANVNLTSHVNFNRGVSLVNSQTNRSQNWTLSQGARMNSNFNEKLEFGLSGNISYQTALYSLQSSQNTEFFNKSLSGDLYYQLPFRLVVTTDITYNNYSGKSAGSVQNFALWNVALARQFFRNKQGELRLQVYDLLNQNRSINRNVTETYTEETTSRVLNRYFLLTFTYNLRRFGSGPQARPDRGPSYQPRDLQRPGRLN</sequence>
<dbReference type="InterPro" id="IPR008969">
    <property type="entry name" value="CarboxyPept-like_regulatory"/>
</dbReference>
<evidence type="ECO:0000256" key="3">
    <source>
        <dbReference type="ARBA" id="ARBA00023237"/>
    </source>
</evidence>
<feature type="chain" id="PRO_5047344228" evidence="5">
    <location>
        <begin position="20"/>
        <end position="954"/>
    </location>
</feature>
<feature type="signal peptide" evidence="5">
    <location>
        <begin position="1"/>
        <end position="19"/>
    </location>
</feature>
<dbReference type="SUPFAM" id="SSF49464">
    <property type="entry name" value="Carboxypeptidase regulatory domain-like"/>
    <property type="match status" value="1"/>
</dbReference>
<evidence type="ECO:0000256" key="4">
    <source>
        <dbReference type="SAM" id="MobiDB-lite"/>
    </source>
</evidence>
<evidence type="ECO:0000313" key="7">
    <source>
        <dbReference type="EMBL" id="MFD1142946.1"/>
    </source>
</evidence>
<keyword evidence="2" id="KW-0472">Membrane</keyword>
<gene>
    <name evidence="7" type="ORF">ACFQ4C_17605</name>
</gene>